<name>A0AAV4GDD2_9GAST</name>
<comment type="caution">
    <text evidence="1">The sequence shown here is derived from an EMBL/GenBank/DDBJ whole genome shotgun (WGS) entry which is preliminary data.</text>
</comment>
<organism evidence="1 2">
    <name type="scientific">Elysia marginata</name>
    <dbReference type="NCBI Taxonomy" id="1093978"/>
    <lineage>
        <taxon>Eukaryota</taxon>
        <taxon>Metazoa</taxon>
        <taxon>Spiralia</taxon>
        <taxon>Lophotrochozoa</taxon>
        <taxon>Mollusca</taxon>
        <taxon>Gastropoda</taxon>
        <taxon>Heterobranchia</taxon>
        <taxon>Euthyneura</taxon>
        <taxon>Panpulmonata</taxon>
        <taxon>Sacoglossa</taxon>
        <taxon>Placobranchoidea</taxon>
        <taxon>Plakobranchidae</taxon>
        <taxon>Elysia</taxon>
    </lineage>
</organism>
<evidence type="ECO:0000313" key="2">
    <source>
        <dbReference type="Proteomes" id="UP000762676"/>
    </source>
</evidence>
<evidence type="ECO:0000313" key="1">
    <source>
        <dbReference type="EMBL" id="GFR83028.1"/>
    </source>
</evidence>
<accession>A0AAV4GDD2</accession>
<sequence>MISKRKTKSLAEDLEDGAKRSKYGVKSISNRIFEGPKDSAGGTLSRSYDCLWNKEKPGDPAGTAISSSFDPKTAVYTMLRGPARRRVRPRPVQISRAVLSRFS</sequence>
<dbReference type="Proteomes" id="UP000762676">
    <property type="component" value="Unassembled WGS sequence"/>
</dbReference>
<dbReference type="EMBL" id="BMAT01004915">
    <property type="protein sequence ID" value="GFR83028.1"/>
    <property type="molecule type" value="Genomic_DNA"/>
</dbReference>
<proteinExistence type="predicted"/>
<reference evidence="1 2" key="1">
    <citation type="journal article" date="2021" name="Elife">
        <title>Chloroplast acquisition without the gene transfer in kleptoplastic sea slugs, Plakobranchus ocellatus.</title>
        <authorList>
            <person name="Maeda T."/>
            <person name="Takahashi S."/>
            <person name="Yoshida T."/>
            <person name="Shimamura S."/>
            <person name="Takaki Y."/>
            <person name="Nagai Y."/>
            <person name="Toyoda A."/>
            <person name="Suzuki Y."/>
            <person name="Arimoto A."/>
            <person name="Ishii H."/>
            <person name="Satoh N."/>
            <person name="Nishiyama T."/>
            <person name="Hasebe M."/>
            <person name="Maruyama T."/>
            <person name="Minagawa J."/>
            <person name="Obokata J."/>
            <person name="Shigenobu S."/>
        </authorList>
    </citation>
    <scope>NUCLEOTIDE SEQUENCE [LARGE SCALE GENOMIC DNA]</scope>
</reference>
<protein>
    <submittedName>
        <fullName evidence="1">Uncharacterized protein</fullName>
    </submittedName>
</protein>
<gene>
    <name evidence="1" type="ORF">ElyMa_002378500</name>
</gene>
<keyword evidence="2" id="KW-1185">Reference proteome</keyword>
<dbReference type="AlphaFoldDB" id="A0AAV4GDD2"/>